<feature type="transmembrane region" description="Helical" evidence="5">
    <location>
        <begin position="384"/>
        <end position="403"/>
    </location>
</feature>
<feature type="transmembrane region" description="Helical" evidence="5">
    <location>
        <begin position="158"/>
        <end position="182"/>
    </location>
</feature>
<evidence type="ECO:0000313" key="8">
    <source>
        <dbReference type="Proteomes" id="UP001374579"/>
    </source>
</evidence>
<feature type="transmembrane region" description="Helical" evidence="5">
    <location>
        <begin position="355"/>
        <end position="377"/>
    </location>
</feature>
<dbReference type="Proteomes" id="UP001374579">
    <property type="component" value="Unassembled WGS sequence"/>
</dbReference>
<name>A0AAN9FVW4_9CAEN</name>
<dbReference type="EMBL" id="JBAMIC010004070">
    <property type="protein sequence ID" value="KAK7087407.1"/>
    <property type="molecule type" value="Genomic_DNA"/>
</dbReference>
<feature type="transmembrane region" description="Helical" evidence="5">
    <location>
        <begin position="241"/>
        <end position="259"/>
    </location>
</feature>
<feature type="transmembrane region" description="Helical" evidence="5">
    <location>
        <begin position="213"/>
        <end position="235"/>
    </location>
</feature>
<feature type="transmembrane region" description="Helical" evidence="5">
    <location>
        <begin position="415"/>
        <end position="438"/>
    </location>
</feature>
<dbReference type="PROSITE" id="PS50850">
    <property type="entry name" value="MFS"/>
    <property type="match status" value="1"/>
</dbReference>
<evidence type="ECO:0000313" key="7">
    <source>
        <dbReference type="EMBL" id="KAK7087407.1"/>
    </source>
</evidence>
<organism evidence="7 8">
    <name type="scientific">Littorina saxatilis</name>
    <dbReference type="NCBI Taxonomy" id="31220"/>
    <lineage>
        <taxon>Eukaryota</taxon>
        <taxon>Metazoa</taxon>
        <taxon>Spiralia</taxon>
        <taxon>Lophotrochozoa</taxon>
        <taxon>Mollusca</taxon>
        <taxon>Gastropoda</taxon>
        <taxon>Caenogastropoda</taxon>
        <taxon>Littorinimorpha</taxon>
        <taxon>Littorinoidea</taxon>
        <taxon>Littorinidae</taxon>
        <taxon>Littorina</taxon>
    </lineage>
</organism>
<dbReference type="Pfam" id="PF00083">
    <property type="entry name" value="Sugar_tr"/>
    <property type="match status" value="1"/>
</dbReference>
<evidence type="ECO:0000259" key="6">
    <source>
        <dbReference type="PROSITE" id="PS50850"/>
    </source>
</evidence>
<dbReference type="InterPro" id="IPR005828">
    <property type="entry name" value="MFS_sugar_transport-like"/>
</dbReference>
<evidence type="ECO:0000256" key="4">
    <source>
        <dbReference type="ARBA" id="ARBA00023136"/>
    </source>
</evidence>
<evidence type="ECO:0000256" key="5">
    <source>
        <dbReference type="SAM" id="Phobius"/>
    </source>
</evidence>
<feature type="transmembrane region" description="Helical" evidence="5">
    <location>
        <begin position="328"/>
        <end position="349"/>
    </location>
</feature>
<protein>
    <recommendedName>
        <fullName evidence="6">Major facilitator superfamily (MFS) profile domain-containing protein</fullName>
    </recommendedName>
</protein>
<gene>
    <name evidence="7" type="ORF">V1264_021464</name>
</gene>
<evidence type="ECO:0000256" key="2">
    <source>
        <dbReference type="ARBA" id="ARBA00022692"/>
    </source>
</evidence>
<dbReference type="InterPro" id="IPR036259">
    <property type="entry name" value="MFS_trans_sf"/>
</dbReference>
<accession>A0AAN9FVW4</accession>
<keyword evidence="2 5" id="KW-0812">Transmembrane</keyword>
<dbReference type="PANTHER" id="PTHR24064">
    <property type="entry name" value="SOLUTE CARRIER FAMILY 22 MEMBER"/>
    <property type="match status" value="1"/>
</dbReference>
<dbReference type="InterPro" id="IPR020846">
    <property type="entry name" value="MFS_dom"/>
</dbReference>
<keyword evidence="3 5" id="KW-1133">Transmembrane helix</keyword>
<keyword evidence="4 5" id="KW-0472">Membrane</keyword>
<dbReference type="AlphaFoldDB" id="A0AAN9FVW4"/>
<feature type="transmembrane region" description="Helical" evidence="5">
    <location>
        <begin position="124"/>
        <end position="146"/>
    </location>
</feature>
<evidence type="ECO:0000256" key="3">
    <source>
        <dbReference type="ARBA" id="ARBA00022989"/>
    </source>
</evidence>
<dbReference type="SUPFAM" id="SSF103473">
    <property type="entry name" value="MFS general substrate transporter"/>
    <property type="match status" value="1"/>
</dbReference>
<feature type="transmembrane region" description="Helical" evidence="5">
    <location>
        <begin position="450"/>
        <end position="469"/>
    </location>
</feature>
<comment type="subcellular location">
    <subcellularLocation>
        <location evidence="1">Membrane</location>
        <topology evidence="1">Multi-pass membrane protein</topology>
    </subcellularLocation>
</comment>
<proteinExistence type="predicted"/>
<keyword evidence="8" id="KW-1185">Reference proteome</keyword>
<evidence type="ECO:0000256" key="1">
    <source>
        <dbReference type="ARBA" id="ARBA00004141"/>
    </source>
</evidence>
<dbReference type="CDD" id="cd17317">
    <property type="entry name" value="MFS_SLC22"/>
    <property type="match status" value="1"/>
</dbReference>
<feature type="domain" description="Major facilitator superfamily (MFS) profile" evidence="6">
    <location>
        <begin position="23"/>
        <end position="504"/>
    </location>
</feature>
<feature type="transmembrane region" description="Helical" evidence="5">
    <location>
        <begin position="475"/>
        <end position="499"/>
    </location>
</feature>
<comment type="caution">
    <text evidence="7">The sequence shown here is derived from an EMBL/GenBank/DDBJ whole genome shotgun (WGS) entry which is preliminary data.</text>
</comment>
<sequence length="553" mass="61585">MQGKTLDRLVAMLSVHKRYQICLLILLGFNYLPLVFNHVVMAFFKGLPPYTCQVASPPDSANVSRYLNETVFEERGDKCTTKLYLETGENITVKCRPGQFQYNPSRGEKTIVSEWDLVCDNKHLANLATTIYFSGVMTGGLLFGYLSDLVGRRPVLLVTLYAPVVVGVAIAFAPSYLIFVLLRFVQGVLMQGLQTSSYVLAMEFFLPAQRPLVGCVMECFWGVTVVILPGLAYALPNWRHLQIAISVPSVLALFYICVIPESLRWLILKCRMDDAKHLVTKISSFNRLCFPKEVWEVVHTEAEQSAKSPRYHFLHLFKTERLRRRSLVLFYLWLTIATGYFGLTFNITSLPGDKYVNFCISGCVELAHYALSIWVMNKFGRKKPLLVCFLSAGVCCIIAASIPRSTAAADLHLKHISTAFAIIGRFFMAGLFSVIFVYTTELYPTVIRNIGMGSCLFWARLGGVIAPQINELGSGSAVLVPIMVFGCMMLLGGALLLLLPETHGKKLPDLISDVENPQSDDDTILGPVPYAEQELLAKVDDVPNGREENGTTI</sequence>
<feature type="transmembrane region" description="Helical" evidence="5">
    <location>
        <begin position="188"/>
        <end position="206"/>
    </location>
</feature>
<feature type="transmembrane region" description="Helical" evidence="5">
    <location>
        <begin position="21"/>
        <end position="44"/>
    </location>
</feature>
<reference evidence="7 8" key="1">
    <citation type="submission" date="2024-02" db="EMBL/GenBank/DDBJ databases">
        <title>Chromosome-scale genome assembly of the rough periwinkle Littorina saxatilis.</title>
        <authorList>
            <person name="De Jode A."/>
            <person name="Faria R."/>
            <person name="Formenti G."/>
            <person name="Sims Y."/>
            <person name="Smith T.P."/>
            <person name="Tracey A."/>
            <person name="Wood J.M.D."/>
            <person name="Zagrodzka Z.B."/>
            <person name="Johannesson K."/>
            <person name="Butlin R.K."/>
            <person name="Leder E.H."/>
        </authorList>
    </citation>
    <scope>NUCLEOTIDE SEQUENCE [LARGE SCALE GENOMIC DNA]</scope>
    <source>
        <strain evidence="7">Snail1</strain>
        <tissue evidence="7">Muscle</tissue>
    </source>
</reference>
<dbReference type="GO" id="GO:0022857">
    <property type="term" value="F:transmembrane transporter activity"/>
    <property type="evidence" value="ECO:0007669"/>
    <property type="project" value="InterPro"/>
</dbReference>
<dbReference type="GO" id="GO:0016020">
    <property type="term" value="C:membrane"/>
    <property type="evidence" value="ECO:0007669"/>
    <property type="project" value="UniProtKB-SubCell"/>
</dbReference>
<dbReference type="Gene3D" id="1.20.1250.20">
    <property type="entry name" value="MFS general substrate transporter like domains"/>
    <property type="match status" value="1"/>
</dbReference>